<dbReference type="PANTHER" id="PTHR47234">
    <property type="match status" value="1"/>
</dbReference>
<feature type="signal peptide" evidence="10">
    <location>
        <begin position="1"/>
        <end position="32"/>
    </location>
</feature>
<proteinExistence type="inferred from homology"/>
<evidence type="ECO:0000313" key="14">
    <source>
        <dbReference type="Proteomes" id="UP001596114"/>
    </source>
</evidence>
<evidence type="ECO:0000256" key="10">
    <source>
        <dbReference type="SAM" id="SignalP"/>
    </source>
</evidence>
<evidence type="ECO:0000256" key="3">
    <source>
        <dbReference type="ARBA" id="ARBA00022452"/>
    </source>
</evidence>
<dbReference type="Gene3D" id="2.170.130.10">
    <property type="entry name" value="TonB-dependent receptor, plug domain"/>
    <property type="match status" value="1"/>
</dbReference>
<evidence type="ECO:0000256" key="2">
    <source>
        <dbReference type="ARBA" id="ARBA00022448"/>
    </source>
</evidence>
<reference evidence="14" key="1">
    <citation type="journal article" date="2019" name="Int. J. Syst. Evol. Microbiol.">
        <title>The Global Catalogue of Microorganisms (GCM) 10K type strain sequencing project: providing services to taxonomists for standard genome sequencing and annotation.</title>
        <authorList>
            <consortium name="The Broad Institute Genomics Platform"/>
            <consortium name="The Broad Institute Genome Sequencing Center for Infectious Disease"/>
            <person name="Wu L."/>
            <person name="Ma J."/>
        </authorList>
    </citation>
    <scope>NUCLEOTIDE SEQUENCE [LARGE SCALE GENOMIC DNA]</scope>
    <source>
        <strain evidence="14">CGMCC 1.16619</strain>
    </source>
</reference>
<dbReference type="InterPro" id="IPR037066">
    <property type="entry name" value="Plug_dom_sf"/>
</dbReference>
<evidence type="ECO:0000256" key="1">
    <source>
        <dbReference type="ARBA" id="ARBA00004571"/>
    </source>
</evidence>
<evidence type="ECO:0000256" key="8">
    <source>
        <dbReference type="PROSITE-ProRule" id="PRU01360"/>
    </source>
</evidence>
<keyword evidence="13" id="KW-0675">Receptor</keyword>
<evidence type="ECO:0000256" key="7">
    <source>
        <dbReference type="ARBA" id="ARBA00023237"/>
    </source>
</evidence>
<gene>
    <name evidence="13" type="ORF">ACFPPA_01730</name>
</gene>
<dbReference type="PANTHER" id="PTHR47234:SF2">
    <property type="entry name" value="TONB-DEPENDENT RECEPTOR"/>
    <property type="match status" value="1"/>
</dbReference>
<keyword evidence="7 8" id="KW-0998">Cell outer membrane</keyword>
<evidence type="ECO:0000256" key="4">
    <source>
        <dbReference type="ARBA" id="ARBA00022692"/>
    </source>
</evidence>
<comment type="caution">
    <text evidence="13">The sequence shown here is derived from an EMBL/GenBank/DDBJ whole genome shotgun (WGS) entry which is preliminary data.</text>
</comment>
<organism evidence="13 14">
    <name type="scientific">Rhodanobacter ginsengisoli</name>
    <dbReference type="NCBI Taxonomy" id="418646"/>
    <lineage>
        <taxon>Bacteria</taxon>
        <taxon>Pseudomonadati</taxon>
        <taxon>Pseudomonadota</taxon>
        <taxon>Gammaproteobacteria</taxon>
        <taxon>Lysobacterales</taxon>
        <taxon>Rhodanobacteraceae</taxon>
        <taxon>Rhodanobacter</taxon>
    </lineage>
</organism>
<evidence type="ECO:0000259" key="12">
    <source>
        <dbReference type="Pfam" id="PF07715"/>
    </source>
</evidence>
<comment type="subcellular location">
    <subcellularLocation>
        <location evidence="1 8">Cell outer membrane</location>
        <topology evidence="1 8">Multi-pass membrane protein</topology>
    </subcellularLocation>
</comment>
<dbReference type="InterPro" id="IPR036942">
    <property type="entry name" value="Beta-barrel_TonB_sf"/>
</dbReference>
<keyword evidence="6 8" id="KW-0472">Membrane</keyword>
<dbReference type="Pfam" id="PF00593">
    <property type="entry name" value="TonB_dep_Rec_b-barrel"/>
    <property type="match status" value="1"/>
</dbReference>
<dbReference type="InterPro" id="IPR000531">
    <property type="entry name" value="Beta-barrel_TonB"/>
</dbReference>
<feature type="domain" description="TonB-dependent receptor plug" evidence="12">
    <location>
        <begin position="67"/>
        <end position="172"/>
    </location>
</feature>
<protein>
    <submittedName>
        <fullName evidence="13">TonB-dependent receptor plug domain-containing protein</fullName>
    </submittedName>
</protein>
<keyword evidence="14" id="KW-1185">Reference proteome</keyword>
<name>A0ABW0QP50_9GAMM</name>
<keyword evidence="10" id="KW-0732">Signal</keyword>
<evidence type="ECO:0000256" key="6">
    <source>
        <dbReference type="ARBA" id="ARBA00023136"/>
    </source>
</evidence>
<evidence type="ECO:0000313" key="13">
    <source>
        <dbReference type="EMBL" id="MFC5524454.1"/>
    </source>
</evidence>
<feature type="domain" description="TonB-dependent receptor-like beta-barrel" evidence="11">
    <location>
        <begin position="371"/>
        <end position="951"/>
    </location>
</feature>
<dbReference type="PROSITE" id="PS52016">
    <property type="entry name" value="TONB_DEPENDENT_REC_3"/>
    <property type="match status" value="1"/>
</dbReference>
<dbReference type="InterPro" id="IPR012910">
    <property type="entry name" value="Plug_dom"/>
</dbReference>
<feature type="chain" id="PRO_5046557189" evidence="10">
    <location>
        <begin position="33"/>
        <end position="989"/>
    </location>
</feature>
<comment type="similarity">
    <text evidence="8 9">Belongs to the TonB-dependent receptor family.</text>
</comment>
<evidence type="ECO:0000256" key="5">
    <source>
        <dbReference type="ARBA" id="ARBA00023077"/>
    </source>
</evidence>
<evidence type="ECO:0000259" key="11">
    <source>
        <dbReference type="Pfam" id="PF00593"/>
    </source>
</evidence>
<keyword evidence="4 8" id="KW-0812">Transmembrane</keyword>
<keyword evidence="3 8" id="KW-1134">Transmembrane beta strand</keyword>
<keyword evidence="2 8" id="KW-0813">Transport</keyword>
<dbReference type="SUPFAM" id="SSF56935">
    <property type="entry name" value="Porins"/>
    <property type="match status" value="1"/>
</dbReference>
<evidence type="ECO:0000256" key="9">
    <source>
        <dbReference type="RuleBase" id="RU003357"/>
    </source>
</evidence>
<accession>A0ABW0QP50</accession>
<dbReference type="Pfam" id="PF07715">
    <property type="entry name" value="Plug"/>
    <property type="match status" value="1"/>
</dbReference>
<dbReference type="Proteomes" id="UP001596114">
    <property type="component" value="Unassembled WGS sequence"/>
</dbReference>
<dbReference type="Gene3D" id="2.40.170.20">
    <property type="entry name" value="TonB-dependent receptor, beta-barrel domain"/>
    <property type="match status" value="1"/>
</dbReference>
<keyword evidence="5 9" id="KW-0798">TonB box</keyword>
<dbReference type="EMBL" id="JBHSNF010000001">
    <property type="protein sequence ID" value="MFC5524454.1"/>
    <property type="molecule type" value="Genomic_DNA"/>
</dbReference>
<sequence length="989" mass="104992">MKLGVKKLSSAVRLALSLGAVIAVGASSTAFAQDTSNSTQDTASTKQAQTLQTVVVTGSHIRRVDLETSNPVVTIDAAAIKATGKLTLGDVLQSLPAVTGGNINPQVNNSGGTGGSSVGLRGLGSQRTLLLINGKRIINQDPNSIPADMIERVEVLTDGASSVYGSDAIGGVVNFILKKDYQGAQVSVNYGESDHNDGASRGAQFTFGQTSDKGSIVAGIDYNKSDAILASNRKFSQNSVSLYGTKSTPVHSFIGGSTFIAHGRVQLPAALQASLGCKYGVANTGASGQNPATDYHCFTNADKYNYASVNLIQTPQERTSLFVNGTYNLGEHVTAYMDAYHNKTTSGFQLAPALYGTAYGAMISKDSYYNPFGQDFVPGGNDFRVRLVSAGNRSANYGTSTDQVHAGLKGDFTILDQAWNWDAGMSYGHFSQDLITRGLPNTAKLNADLGPSHLDPATGQVVCDSGAAGCTPFNPFNMFDPKSVAALQAAAVPAISNRHRIEKVYSVDVNGGLFDLPAGTVQLAAGADYRKEYTNSTVDPLLLIDPVSLNCTLGSQCASPLQGGYTAKEAYAEVFVPILKDLPGVQSLNVTIGDRYSKFNLFGTNNSKKFAVEYRPINDLLLRATVSDVFRAPTVLDKFGAATSDAPKLSNDPCNGITTAGNPACVGVPTDGTFTNTDVAAGQQIKGVASGASYAGIPIGPEKGKSFDWGFVYSPSYAPGLSASVDMWKIYLNDTITTIGAQTVLNLCYAGETTYCPLIKRFPAGNVNAGQIDNIIEPTGNLGRTDAGGVDLSLRYKLPQFSFGNFTIGVDATYLSRWDQQTAPGSDANAVYHDAGHFMPFGSAQAAACPSGGGVCLFPRWRGQGFLNWNLGNWDASWRMRYIGRFQNGSKSPSQDTFPGGVCYYEGKPAGNHCNATGLVFKYGATVYNDVSVGYNIEPYNTRVDFGVNNLFDKQPPFLYANNTLNANTDPSDFDLIGRYFWARVTVKF</sequence>
<dbReference type="InterPro" id="IPR039426">
    <property type="entry name" value="TonB-dep_rcpt-like"/>
</dbReference>
<dbReference type="RefSeq" id="WP_377316670.1">
    <property type="nucleotide sequence ID" value="NZ_JBHSNF010000001.1"/>
</dbReference>